<evidence type="ECO:0000313" key="4">
    <source>
        <dbReference type="Proteomes" id="UP001258017"/>
    </source>
</evidence>
<dbReference type="InterPro" id="IPR007999">
    <property type="entry name" value="DUF745"/>
</dbReference>
<feature type="compositionally biased region" description="Basic and acidic residues" evidence="2">
    <location>
        <begin position="16"/>
        <end position="26"/>
    </location>
</feature>
<dbReference type="PANTHER" id="PTHR37161:SF3">
    <property type="entry name" value="HDC10475"/>
    <property type="match status" value="1"/>
</dbReference>
<organism evidence="3 4">
    <name type="scientific">Odynerus spinipes</name>
    <dbReference type="NCBI Taxonomy" id="1348599"/>
    <lineage>
        <taxon>Eukaryota</taxon>
        <taxon>Metazoa</taxon>
        <taxon>Ecdysozoa</taxon>
        <taxon>Arthropoda</taxon>
        <taxon>Hexapoda</taxon>
        <taxon>Insecta</taxon>
        <taxon>Pterygota</taxon>
        <taxon>Neoptera</taxon>
        <taxon>Endopterygota</taxon>
        <taxon>Hymenoptera</taxon>
        <taxon>Apocrita</taxon>
        <taxon>Aculeata</taxon>
        <taxon>Vespoidea</taxon>
        <taxon>Vespidae</taxon>
        <taxon>Eumeninae</taxon>
        <taxon>Odynerus</taxon>
    </lineage>
</organism>
<dbReference type="Proteomes" id="UP001258017">
    <property type="component" value="Unassembled WGS sequence"/>
</dbReference>
<dbReference type="Pfam" id="PF05335">
    <property type="entry name" value="DUF745"/>
    <property type="match status" value="1"/>
</dbReference>
<protein>
    <submittedName>
        <fullName evidence="3">Uncharacterized protein</fullName>
    </submittedName>
</protein>
<dbReference type="PANTHER" id="PTHR37161">
    <property type="entry name" value="HDC10475"/>
    <property type="match status" value="1"/>
</dbReference>
<reference evidence="3" key="2">
    <citation type="journal article" date="2023" name="Commun. Biol.">
        <title>Intrasexual cuticular hydrocarbon dimorphism in a wasp sheds light on hydrocarbon biosynthesis genes in Hymenoptera.</title>
        <authorList>
            <person name="Moris V.C."/>
            <person name="Podsiadlowski L."/>
            <person name="Martin S."/>
            <person name="Oeyen J.P."/>
            <person name="Donath A."/>
            <person name="Petersen M."/>
            <person name="Wilbrandt J."/>
            <person name="Misof B."/>
            <person name="Liedtke D."/>
            <person name="Thamm M."/>
            <person name="Scheiner R."/>
            <person name="Schmitt T."/>
            <person name="Niehuis O."/>
        </authorList>
    </citation>
    <scope>NUCLEOTIDE SEQUENCE</scope>
    <source>
        <strain evidence="3">GBR_01_08_01A</strain>
    </source>
</reference>
<accession>A0AAD9S0S1</accession>
<name>A0AAD9S0S1_9HYME</name>
<feature type="coiled-coil region" evidence="1">
    <location>
        <begin position="214"/>
        <end position="269"/>
    </location>
</feature>
<comment type="caution">
    <text evidence="3">The sequence shown here is derived from an EMBL/GenBank/DDBJ whole genome shotgun (WGS) entry which is preliminary data.</text>
</comment>
<evidence type="ECO:0000256" key="2">
    <source>
        <dbReference type="SAM" id="MobiDB-lite"/>
    </source>
</evidence>
<feature type="region of interest" description="Disordered" evidence="2">
    <location>
        <begin position="118"/>
        <end position="141"/>
    </location>
</feature>
<reference evidence="3" key="1">
    <citation type="submission" date="2021-08" db="EMBL/GenBank/DDBJ databases">
        <authorList>
            <person name="Misof B."/>
            <person name="Oliver O."/>
            <person name="Podsiadlowski L."/>
            <person name="Donath A."/>
            <person name="Peters R."/>
            <person name="Mayer C."/>
            <person name="Rust J."/>
            <person name="Gunkel S."/>
            <person name="Lesny P."/>
            <person name="Martin S."/>
            <person name="Oeyen J.P."/>
            <person name="Petersen M."/>
            <person name="Panagiotis P."/>
            <person name="Wilbrandt J."/>
            <person name="Tanja T."/>
        </authorList>
    </citation>
    <scope>NUCLEOTIDE SEQUENCE</scope>
    <source>
        <strain evidence="3">GBR_01_08_01A</strain>
        <tissue evidence="3">Thorax + abdomen</tissue>
    </source>
</reference>
<dbReference type="EMBL" id="JAIFRP010000002">
    <property type="protein sequence ID" value="KAK2589108.1"/>
    <property type="molecule type" value="Genomic_DNA"/>
</dbReference>
<dbReference type="AlphaFoldDB" id="A0AAD9S0S1"/>
<sequence>MHFKREIQPRATKQPLDQRADYKSSDDRASGISCWLLHRARTAPILLDVRSFRSSIAPPNLIKMKVFALVLALACTVQCGPAKTKKQVYDQEAESYDYGYVTHPEAVLVDSHLLEPSGHGLSHASSHHVSEHHAHHPGFSVGGPLASIAQGAAEQAHTQLGNQHSAAGQAAYMAKNTLAQAASQSAATAAAALAGKQIIVMGLEQQSRDAHAAVDGEKLQLQQAQRSAAAAQNTAQQAMHQVQVITAALNAAQATSDHANQAAAEAQAELAAQTSMVGQAKSRAETIDEQLTAARVDYEATQAAAQKAANAASAAQSNAAAAAAHAANAAAANDSRTPQY</sequence>
<evidence type="ECO:0000313" key="3">
    <source>
        <dbReference type="EMBL" id="KAK2589108.1"/>
    </source>
</evidence>
<gene>
    <name evidence="3" type="ORF">KPH14_001934</name>
</gene>
<proteinExistence type="predicted"/>
<keyword evidence="1" id="KW-0175">Coiled coil</keyword>
<feature type="region of interest" description="Disordered" evidence="2">
    <location>
        <begin position="1"/>
        <end position="26"/>
    </location>
</feature>
<evidence type="ECO:0000256" key="1">
    <source>
        <dbReference type="SAM" id="Coils"/>
    </source>
</evidence>
<keyword evidence="4" id="KW-1185">Reference proteome</keyword>